<accession>A0AAN6IDW2</accession>
<sequence>MAFQPLCQHGFFWELCPTCSFMQTSFGPSPVSTNHVSQDSYVLNMLSCCPHGTLEQHLCPFCLGMLASSYQQPIAWINNLGNGSDSSLSGFQSQTRPTEIGGIPAATTPLKCDPCSKSFSSKGDLDRHVREQHTNPKRFLCPVLPCDRGMRGHGFARRDQLVNHLTSSKHKMGYDEAKLAAARHNQDANAA</sequence>
<dbReference type="PROSITE" id="PS00028">
    <property type="entry name" value="ZINC_FINGER_C2H2_1"/>
    <property type="match status" value="1"/>
</dbReference>
<organism evidence="3 4">
    <name type="scientific">Exophiala viscosa</name>
    <dbReference type="NCBI Taxonomy" id="2486360"/>
    <lineage>
        <taxon>Eukaryota</taxon>
        <taxon>Fungi</taxon>
        <taxon>Dikarya</taxon>
        <taxon>Ascomycota</taxon>
        <taxon>Pezizomycotina</taxon>
        <taxon>Eurotiomycetes</taxon>
        <taxon>Chaetothyriomycetidae</taxon>
        <taxon>Chaetothyriales</taxon>
        <taxon>Herpotrichiellaceae</taxon>
        <taxon>Exophiala</taxon>
    </lineage>
</organism>
<name>A0AAN6IDW2_9EURO</name>
<dbReference type="InterPro" id="IPR059095">
    <property type="entry name" value="Znf_C2H2_17_2nd"/>
</dbReference>
<dbReference type="Gene3D" id="3.30.160.60">
    <property type="entry name" value="Classic Zinc Finger"/>
    <property type="match status" value="1"/>
</dbReference>
<protein>
    <recommendedName>
        <fullName evidence="2">C2H2-type domain-containing protein</fullName>
    </recommendedName>
</protein>
<reference evidence="3" key="1">
    <citation type="journal article" date="2022" name="bioRxiv">
        <title>Deciphering the potential niche of two novel black yeast fungi from a biological soil crust based on their genomes, phenotypes, and melanin regulation.</title>
        <authorList>
            <consortium name="DOE Joint Genome Institute"/>
            <person name="Carr E.C."/>
            <person name="Barton Q."/>
            <person name="Grambo S."/>
            <person name="Sullivan M."/>
            <person name="Renfro C.M."/>
            <person name="Kuo A."/>
            <person name="Pangilinan J."/>
            <person name="Lipzen A."/>
            <person name="Keymanesh K."/>
            <person name="Savage E."/>
            <person name="Barry K."/>
            <person name="Grigoriev I.V."/>
            <person name="Riekhof W.R."/>
            <person name="Harris S.S."/>
        </authorList>
    </citation>
    <scope>NUCLEOTIDE SEQUENCE</scope>
    <source>
        <strain evidence="3">JF 03-4F</strain>
    </source>
</reference>
<keyword evidence="1" id="KW-0862">Zinc</keyword>
<feature type="domain" description="C2H2-type" evidence="2">
    <location>
        <begin position="110"/>
        <end position="138"/>
    </location>
</feature>
<dbReference type="PROSITE" id="PS50157">
    <property type="entry name" value="ZINC_FINGER_C2H2_2"/>
    <property type="match status" value="1"/>
</dbReference>
<keyword evidence="1" id="KW-0863">Zinc-finger</keyword>
<evidence type="ECO:0000256" key="1">
    <source>
        <dbReference type="PROSITE-ProRule" id="PRU00042"/>
    </source>
</evidence>
<dbReference type="Pfam" id="PF26176">
    <property type="entry name" value="zf_C2H2_17_2"/>
    <property type="match status" value="1"/>
</dbReference>
<dbReference type="EMBL" id="MU404353">
    <property type="protein sequence ID" value="KAI1614317.1"/>
    <property type="molecule type" value="Genomic_DNA"/>
</dbReference>
<dbReference type="SMART" id="SM00355">
    <property type="entry name" value="ZnF_C2H2"/>
    <property type="match status" value="2"/>
</dbReference>
<proteinExistence type="predicted"/>
<evidence type="ECO:0000259" key="2">
    <source>
        <dbReference type="PROSITE" id="PS50157"/>
    </source>
</evidence>
<dbReference type="SUPFAM" id="SSF57667">
    <property type="entry name" value="beta-beta-alpha zinc fingers"/>
    <property type="match status" value="1"/>
</dbReference>
<gene>
    <name evidence="3" type="ORF">EDD36DRAFT_418157</name>
</gene>
<evidence type="ECO:0000313" key="3">
    <source>
        <dbReference type="EMBL" id="KAI1614317.1"/>
    </source>
</evidence>
<dbReference type="InterPro" id="IPR013087">
    <property type="entry name" value="Znf_C2H2_type"/>
</dbReference>
<dbReference type="InterPro" id="IPR036236">
    <property type="entry name" value="Znf_C2H2_sf"/>
</dbReference>
<dbReference type="AlphaFoldDB" id="A0AAN6IDW2"/>
<keyword evidence="1" id="KW-0479">Metal-binding</keyword>
<dbReference type="GO" id="GO:0008270">
    <property type="term" value="F:zinc ion binding"/>
    <property type="evidence" value="ECO:0007669"/>
    <property type="project" value="UniProtKB-KW"/>
</dbReference>
<comment type="caution">
    <text evidence="3">The sequence shown here is derived from an EMBL/GenBank/DDBJ whole genome shotgun (WGS) entry which is preliminary data.</text>
</comment>
<keyword evidence="4" id="KW-1185">Reference proteome</keyword>
<dbReference type="Proteomes" id="UP001203852">
    <property type="component" value="Unassembled WGS sequence"/>
</dbReference>
<evidence type="ECO:0000313" key="4">
    <source>
        <dbReference type="Proteomes" id="UP001203852"/>
    </source>
</evidence>